<feature type="compositionally biased region" description="Low complexity" evidence="2">
    <location>
        <begin position="1123"/>
        <end position="1142"/>
    </location>
</feature>
<proteinExistence type="predicted"/>
<feature type="compositionally biased region" description="Polar residues" evidence="2">
    <location>
        <begin position="934"/>
        <end position="955"/>
    </location>
</feature>
<feature type="region of interest" description="Disordered" evidence="2">
    <location>
        <begin position="216"/>
        <end position="241"/>
    </location>
</feature>
<protein>
    <submittedName>
        <fullName evidence="3">Uncharacterized protein</fullName>
    </submittedName>
</protein>
<name>G0UYT4_TRYCI</name>
<feature type="region of interest" description="Disordered" evidence="2">
    <location>
        <begin position="606"/>
        <end position="628"/>
    </location>
</feature>
<dbReference type="VEuPathDB" id="TriTrypDB:TcIL3000_10_13340"/>
<reference evidence="3" key="1">
    <citation type="journal article" date="2012" name="Proc. Natl. Acad. Sci. U.S.A.">
        <title>Antigenic diversity is generated by distinct evolutionary mechanisms in African trypanosome species.</title>
        <authorList>
            <person name="Jackson A.P."/>
            <person name="Berry A."/>
            <person name="Aslett M."/>
            <person name="Allison H.C."/>
            <person name="Burton P."/>
            <person name="Vavrova-Anderson J."/>
            <person name="Brown R."/>
            <person name="Browne H."/>
            <person name="Corton N."/>
            <person name="Hauser H."/>
            <person name="Gamble J."/>
            <person name="Gilderthorp R."/>
            <person name="Marcello L."/>
            <person name="McQuillan J."/>
            <person name="Otto T.D."/>
            <person name="Quail M.A."/>
            <person name="Sanders M.J."/>
            <person name="van Tonder A."/>
            <person name="Ginger M.L."/>
            <person name="Field M.C."/>
            <person name="Barry J.D."/>
            <person name="Hertz-Fowler C."/>
            <person name="Berriman M."/>
        </authorList>
    </citation>
    <scope>NUCLEOTIDE SEQUENCE</scope>
    <source>
        <strain evidence="3">IL3000</strain>
    </source>
</reference>
<sequence>MLTSLHVTLPKVRTNQRRRHPNRCLVANETTGEVSLLPVAQLLQHDTFAGSSADERKRMNGEVCFRFDHITISPHHSSTFASQVVPLLKGLWKHFFACQQKESRTLRYKGEVCTYSKCNCPTDGVTPYARVERPWCRCCSEELYFLTRSVFIYGNHSSTDRRGLFSHLAKATGQVLLQQVDTSSPFSCGSSCSVSFSLVDLHPRWGFRDVLDTESDARHSSGAQHGRVDCPRSGGFPPLKRATLENRKTASQCIAKAIKRAETPRSLDTTAEREDHASRSTLVLIFILSEHSNEKEGTCANKVSQFAPEKHYPWSKEQGLGMEAQFNIILLPDSATAVRCRREAEELSALAQILQACGRWRRSYDETGITADVQSQNPESFQSALNPGPYDGNLNTCTTHTPTLPRVSQILIYLLRFRACCTGEEARGPVASTLFPVDDTKRVSANTCARCHGNAMDCSASAAECPNCAYLVPAMPNDFLVPIDCFDAAVGRSSLVICVNSGSEHYTEVRNALLFAQRMTGCGELTSPIPYCSLSEGTLQAADGYWQVLQRNTERSVFPCEIGQDISLGRQSVASCGCNEVVAPARGRAGGNTTNLVQPPGAVVPGDGDHSRVSEDFPRSQALPDPSHGIPLEQVHGLKVRQAMEWSAAGNGQGVAPSSITCQQHQAGYEKQQAPWCVPVSGKSGGSSAPETGAGSVSVRCSHSRTFQSIAENSATWLTSVFSTPTEGVAPNICSPCAGRVASAHASQLLTKRAGAGCETQIPGTTLERSGLSPEDYLKAVGPTEQASRLQHVGPKSAEEGHVNWGSTKQFFDYSECSLAYASPIANREVVLSSHGKRAVQEGMELPRWAVDPSFTAPIDPEVVKGHQMVGNNMPDVTEEKEGTGDPLCSRDRNVETDNNSRGGVRNRYDEFSLNTEVDQLQQQVTTHEAAEKPSTTASPKRNPSPENNNNVKSKTVGTSFTMHAAEAAAQASSVERQLANLEVQLLLLGHRLFLASPPNGPAEAHFTEKILGMCSGDENVKSESGDEMSLSRNLLETLSRTQEYLRAGVAGQSTGGQLTKADVLERNLCWKCHSNRRTQSNVVYKKFTELLSTLCARITPEGNFDRTSPLVVQDGGAEGRTSPAREFSPSSSSSNSTPRPSDGFTKEQRESMLLLRARRLSRSLQRQRVQKREEMYRKAQMHIVQLQEELKKEQEHRIGLQRELMELRSRAGKTEAKLTFIVNTLKPMIAREIKDLESLMQEHKKAQACRQGGT</sequence>
<organism evidence="3">
    <name type="scientific">Trypanosoma congolense (strain IL3000)</name>
    <dbReference type="NCBI Taxonomy" id="1068625"/>
    <lineage>
        <taxon>Eukaryota</taxon>
        <taxon>Discoba</taxon>
        <taxon>Euglenozoa</taxon>
        <taxon>Kinetoplastea</taxon>
        <taxon>Metakinetoplastina</taxon>
        <taxon>Trypanosomatida</taxon>
        <taxon>Trypanosomatidae</taxon>
        <taxon>Trypanosoma</taxon>
        <taxon>Nannomonas</taxon>
    </lineage>
</organism>
<feature type="region of interest" description="Disordered" evidence="2">
    <location>
        <begin position="921"/>
        <end position="955"/>
    </location>
</feature>
<feature type="coiled-coil region" evidence="1">
    <location>
        <begin position="1170"/>
        <end position="1211"/>
    </location>
</feature>
<evidence type="ECO:0000256" key="1">
    <source>
        <dbReference type="SAM" id="Coils"/>
    </source>
</evidence>
<feature type="region of interest" description="Disordered" evidence="2">
    <location>
        <begin position="867"/>
        <end position="908"/>
    </location>
</feature>
<accession>G0UYT4</accession>
<feature type="region of interest" description="Disordered" evidence="2">
    <location>
        <begin position="1106"/>
        <end position="1147"/>
    </location>
</feature>
<feature type="compositionally biased region" description="Basic and acidic residues" evidence="2">
    <location>
        <begin position="607"/>
        <end position="618"/>
    </location>
</feature>
<keyword evidence="1" id="KW-0175">Coiled coil</keyword>
<dbReference type="EMBL" id="HE575323">
    <property type="protein sequence ID" value="CCC94551.1"/>
    <property type="molecule type" value="Genomic_DNA"/>
</dbReference>
<evidence type="ECO:0000256" key="2">
    <source>
        <dbReference type="SAM" id="MobiDB-lite"/>
    </source>
</evidence>
<evidence type="ECO:0000313" key="3">
    <source>
        <dbReference type="EMBL" id="CCC94551.1"/>
    </source>
</evidence>
<feature type="compositionally biased region" description="Basic and acidic residues" evidence="2">
    <location>
        <begin position="878"/>
        <end position="896"/>
    </location>
</feature>
<dbReference type="AlphaFoldDB" id="G0UYT4"/>
<gene>
    <name evidence="3" type="ORF">TCIL3000_10_13340</name>
</gene>